<keyword evidence="5" id="KW-0800">Toxin</keyword>
<evidence type="ECO:0000313" key="11">
    <source>
        <dbReference type="EMBL" id="MBL0402831.1"/>
    </source>
</evidence>
<evidence type="ECO:0000256" key="1">
    <source>
        <dbReference type="ARBA" id="ARBA00002822"/>
    </source>
</evidence>
<evidence type="ECO:0000313" key="12">
    <source>
        <dbReference type="Proteomes" id="UP000605848"/>
    </source>
</evidence>
<comment type="subcellular location">
    <subcellularLocation>
        <location evidence="2">Membrane</location>
    </subcellularLocation>
    <subcellularLocation>
        <location evidence="3">Secreted</location>
    </subcellularLocation>
</comment>
<evidence type="ECO:0000256" key="8">
    <source>
        <dbReference type="ARBA" id="ARBA00023136"/>
    </source>
</evidence>
<comment type="function">
    <text evidence="1">Converts beta-D-mannuronic acid (M) to alpha-L-guluronic acid (G), producing a polymer with gel-forming capacity, required for the formation of the cyst coat.</text>
</comment>
<accession>A0A936Z5Q3</accession>
<dbReference type="InterPro" id="IPR050557">
    <property type="entry name" value="RTX_toxin/Mannuronan_C5-epim"/>
</dbReference>
<dbReference type="Gene3D" id="2.150.10.10">
    <property type="entry name" value="Serralysin-like metalloprotease, C-terminal"/>
    <property type="match status" value="4"/>
</dbReference>
<proteinExistence type="predicted"/>
<dbReference type="InterPro" id="IPR001343">
    <property type="entry name" value="Hemolysn_Ca-bd"/>
</dbReference>
<keyword evidence="7" id="KW-0843">Virulence</keyword>
<dbReference type="InterPro" id="IPR012334">
    <property type="entry name" value="Pectin_lyas_fold"/>
</dbReference>
<dbReference type="InterPro" id="IPR011050">
    <property type="entry name" value="Pectin_lyase_fold/virulence"/>
</dbReference>
<keyword evidence="8" id="KW-0472">Membrane</keyword>
<dbReference type="InterPro" id="IPR039448">
    <property type="entry name" value="Beta_helix"/>
</dbReference>
<feature type="region of interest" description="Disordered" evidence="9">
    <location>
        <begin position="763"/>
        <end position="801"/>
    </location>
</feature>
<feature type="compositionally biased region" description="Basic and acidic residues" evidence="9">
    <location>
        <begin position="792"/>
        <end position="801"/>
    </location>
</feature>
<dbReference type="PANTHER" id="PTHR38340:SF1">
    <property type="entry name" value="S-LAYER PROTEIN"/>
    <property type="match status" value="1"/>
</dbReference>
<dbReference type="GO" id="GO:0090729">
    <property type="term" value="F:toxin activity"/>
    <property type="evidence" value="ECO:0007669"/>
    <property type="project" value="UniProtKB-KW"/>
</dbReference>
<evidence type="ECO:0000256" key="3">
    <source>
        <dbReference type="ARBA" id="ARBA00004613"/>
    </source>
</evidence>
<dbReference type="InterPro" id="IPR011049">
    <property type="entry name" value="Serralysin-like_metalloprot_C"/>
</dbReference>
<protein>
    <submittedName>
        <fullName evidence="11">Right-handed parallel beta-helix repeat-containing protein</fullName>
    </submittedName>
</protein>
<evidence type="ECO:0000256" key="6">
    <source>
        <dbReference type="ARBA" id="ARBA00022737"/>
    </source>
</evidence>
<evidence type="ECO:0000256" key="4">
    <source>
        <dbReference type="ARBA" id="ARBA00022525"/>
    </source>
</evidence>
<dbReference type="PRINTS" id="PR01488">
    <property type="entry name" value="RTXTOXINA"/>
</dbReference>
<evidence type="ECO:0000259" key="10">
    <source>
        <dbReference type="Pfam" id="PF13229"/>
    </source>
</evidence>
<gene>
    <name evidence="11" type="ORF">JKG68_02505</name>
</gene>
<dbReference type="PANTHER" id="PTHR38340">
    <property type="entry name" value="S-LAYER PROTEIN"/>
    <property type="match status" value="1"/>
</dbReference>
<comment type="caution">
    <text evidence="11">The sequence shown here is derived from an EMBL/GenBank/DDBJ whole genome shotgun (WGS) entry which is preliminary data.</text>
</comment>
<dbReference type="SUPFAM" id="SSF51126">
    <property type="entry name" value="Pectin lyase-like"/>
    <property type="match status" value="1"/>
</dbReference>
<dbReference type="Gene3D" id="2.160.20.10">
    <property type="entry name" value="Single-stranded right-handed beta-helix, Pectin lyase-like"/>
    <property type="match status" value="1"/>
</dbReference>
<dbReference type="RefSeq" id="WP_202055538.1">
    <property type="nucleotide sequence ID" value="NZ_JAEQMY010000002.1"/>
</dbReference>
<dbReference type="InterPro" id="IPR003995">
    <property type="entry name" value="RTX_toxin_determinant-A"/>
</dbReference>
<dbReference type="InterPro" id="IPR006626">
    <property type="entry name" value="PbH1"/>
</dbReference>
<feature type="compositionally biased region" description="Pro residues" evidence="9">
    <location>
        <begin position="763"/>
        <end position="782"/>
    </location>
</feature>
<dbReference type="PRINTS" id="PR00313">
    <property type="entry name" value="CABNDNGRPT"/>
</dbReference>
<dbReference type="GO" id="GO:0005576">
    <property type="term" value="C:extracellular region"/>
    <property type="evidence" value="ECO:0007669"/>
    <property type="project" value="UniProtKB-SubCell"/>
</dbReference>
<feature type="domain" description="Right handed beta helix" evidence="10">
    <location>
        <begin position="261"/>
        <end position="408"/>
    </location>
</feature>
<sequence length="990" mass="103276">MTIIEVPGPTGDAVKDTAAIKTAIQQANAAYLKDPLKAQVKVQLQEGTYVVTGDKDNPSVGPVELLSGVELTGFGTRGSTIKLEDHFDARINGIVRTALTDVENVTVSNLVIDGNRANNQGHQAGFICGIKENADGEEQRNITIDGVEVMNCTAYGINPHEITYNMVVKNSVAHNNGLDGFVADAVIGGTYENNVSYDNDRHGFNIQNATKDLVLKNNEAYDNGYGINPATGLVWGGAGITIQRGNIPPEGSSTIPWVTNIQITGGSYHGNNKEGILVKLSDKVTIDGVDVYGNLRQGVRIEGSTNTTLQNSEIYNNSQELHNEYDEVSIRLRNDFTDGNAQKFPYTYYSTDTQILNNTIYANGPVKARYGIREEPTNDDGGATRTTLQNNTVTGMATGGISVPNYSEVITGTAGNDVIAGSTGGEQMKGLGGDDTYTVNHSKDVVVEVAGEGANDHVLSSITYTLTANVEHLTLEGAKVSVDGKGINGYGNELANRITGNHLANELNGLDGNDTLDGGGGNDILDGGNGNDTYRVDSTGDVIVEKASSGLGGTDTVESTVSYTLSAQVENLFLMGSANINATGNSGANRLTGNSGNNVLNGLGGSDLMTGGLGNDTYYVDHTGDVVSEADGGGTDTVYSTLSLTLGQFVENLVLQETAVSGTGNTLNNAITGNDAANKLSGGAGNDVLSGGLGNDTLDGGADTDTAVYAGTRASYTIGGTSSERTVAGGSEGTDTLRGIEIIQFSDGRLVGDVWEPMPIDPGPVNPGPVNPGPTDPVPGTPEQPVVTSMKGDSRDNTVRGDSEANIVKGLGGNDRVYGRSGDDKVYGGSGNDRVYGDAGNDAVYGDSGSDRVYGGSGNDKVNGGSGNDYLSGGAGSDAFVFSSRLGTSSTDRKVSFDTISDFNVKYDNLWLDNAIFKKLGAGSTANPGALDREFFTTGSKAREKDDYLIYNKKTGVLSYDADGSGSKEAVEFAQLKKGLALSHKDIFII</sequence>
<evidence type="ECO:0000256" key="2">
    <source>
        <dbReference type="ARBA" id="ARBA00004370"/>
    </source>
</evidence>
<dbReference type="SUPFAM" id="SSF51120">
    <property type="entry name" value="beta-Roll"/>
    <property type="match status" value="3"/>
</dbReference>
<dbReference type="EMBL" id="JAEQMY010000002">
    <property type="protein sequence ID" value="MBL0402831.1"/>
    <property type="molecule type" value="Genomic_DNA"/>
</dbReference>
<keyword evidence="6" id="KW-0677">Repeat</keyword>
<evidence type="ECO:0000256" key="5">
    <source>
        <dbReference type="ARBA" id="ARBA00022656"/>
    </source>
</evidence>
<dbReference type="InterPro" id="IPR018511">
    <property type="entry name" value="Hemolysin-typ_Ca-bd_CS"/>
</dbReference>
<dbReference type="AlphaFoldDB" id="A0A936Z5Q3"/>
<dbReference type="Proteomes" id="UP000605848">
    <property type="component" value="Unassembled WGS sequence"/>
</dbReference>
<dbReference type="Pfam" id="PF00353">
    <property type="entry name" value="HemolysinCabind"/>
    <property type="match status" value="5"/>
</dbReference>
<keyword evidence="4" id="KW-0964">Secreted</keyword>
<name>A0A936Z5Q3_9HYPH</name>
<keyword evidence="12" id="KW-1185">Reference proteome</keyword>
<dbReference type="PROSITE" id="PS00330">
    <property type="entry name" value="HEMOLYSIN_CALCIUM"/>
    <property type="match status" value="2"/>
</dbReference>
<evidence type="ECO:0000256" key="9">
    <source>
        <dbReference type="SAM" id="MobiDB-lite"/>
    </source>
</evidence>
<organism evidence="11 12">
    <name type="scientific">Microvirga aerilata</name>
    <dbReference type="NCBI Taxonomy" id="670292"/>
    <lineage>
        <taxon>Bacteria</taxon>
        <taxon>Pseudomonadati</taxon>
        <taxon>Pseudomonadota</taxon>
        <taxon>Alphaproteobacteria</taxon>
        <taxon>Hyphomicrobiales</taxon>
        <taxon>Methylobacteriaceae</taxon>
        <taxon>Microvirga</taxon>
    </lineage>
</organism>
<dbReference type="Pfam" id="PF13229">
    <property type="entry name" value="Beta_helix"/>
    <property type="match status" value="1"/>
</dbReference>
<reference evidence="11" key="1">
    <citation type="submission" date="2021-01" db="EMBL/GenBank/DDBJ databases">
        <title>Microvirga sp.</title>
        <authorList>
            <person name="Kim M.K."/>
        </authorList>
    </citation>
    <scope>NUCLEOTIDE SEQUENCE</scope>
    <source>
        <strain evidence="11">5420S-16</strain>
    </source>
</reference>
<dbReference type="GO" id="GO:0005509">
    <property type="term" value="F:calcium ion binding"/>
    <property type="evidence" value="ECO:0007669"/>
    <property type="project" value="InterPro"/>
</dbReference>
<dbReference type="SMART" id="SM00710">
    <property type="entry name" value="PbH1"/>
    <property type="match status" value="10"/>
</dbReference>
<evidence type="ECO:0000256" key="7">
    <source>
        <dbReference type="ARBA" id="ARBA00023026"/>
    </source>
</evidence>
<dbReference type="GO" id="GO:0016020">
    <property type="term" value="C:membrane"/>
    <property type="evidence" value="ECO:0007669"/>
    <property type="project" value="UniProtKB-SubCell"/>
</dbReference>